<dbReference type="EMBL" id="MFCX01000021">
    <property type="protein sequence ID" value="OGE25828.1"/>
    <property type="molecule type" value="Genomic_DNA"/>
</dbReference>
<accession>A0A1F5JB66</accession>
<comment type="similarity">
    <text evidence="1">Belongs to the thioredoxin family. DsbA subfamily.</text>
</comment>
<sequence>MSRETKILGAVLICSLALIVGAALLLGKSENNTSGESSRVFNIDYSKGQKIGSGSAKVKLVEFSDFQCPACKAAEPFVKQVIEKNKENLQLIYRHFPLSQHIHAREAANFAEYAAAEGKFWLVHDKLFETQQDWSAPKNAIDYFVNLGIQYGLDEAKIREAVEKDQFAAVINEDLAAAQVYKVNATPTFFLNGRKLNLQSFDQLQTLVEQELK</sequence>
<keyword evidence="4" id="KW-1015">Disulfide bond</keyword>
<comment type="caution">
    <text evidence="7">The sequence shown here is derived from an EMBL/GenBank/DDBJ whole genome shotgun (WGS) entry which is preliminary data.</text>
</comment>
<evidence type="ECO:0000259" key="6">
    <source>
        <dbReference type="PROSITE" id="PS51352"/>
    </source>
</evidence>
<evidence type="ECO:0000313" key="8">
    <source>
        <dbReference type="Proteomes" id="UP000177042"/>
    </source>
</evidence>
<gene>
    <name evidence="7" type="ORF">A3C26_04170</name>
</gene>
<evidence type="ECO:0000256" key="4">
    <source>
        <dbReference type="ARBA" id="ARBA00023157"/>
    </source>
</evidence>
<dbReference type="PANTHER" id="PTHR13887:SF14">
    <property type="entry name" value="DISULFIDE BOND FORMATION PROTEIN D"/>
    <property type="match status" value="1"/>
</dbReference>
<evidence type="ECO:0000256" key="2">
    <source>
        <dbReference type="ARBA" id="ARBA00022729"/>
    </source>
</evidence>
<dbReference type="Proteomes" id="UP000177042">
    <property type="component" value="Unassembled WGS sequence"/>
</dbReference>
<dbReference type="GO" id="GO:0016491">
    <property type="term" value="F:oxidoreductase activity"/>
    <property type="evidence" value="ECO:0007669"/>
    <property type="project" value="UniProtKB-KW"/>
</dbReference>
<dbReference type="InterPro" id="IPR036249">
    <property type="entry name" value="Thioredoxin-like_sf"/>
</dbReference>
<dbReference type="Gene3D" id="3.40.30.10">
    <property type="entry name" value="Glutaredoxin"/>
    <property type="match status" value="1"/>
</dbReference>
<evidence type="ECO:0000313" key="7">
    <source>
        <dbReference type="EMBL" id="OGE25828.1"/>
    </source>
</evidence>
<dbReference type="PROSITE" id="PS51352">
    <property type="entry name" value="THIOREDOXIN_2"/>
    <property type="match status" value="1"/>
</dbReference>
<dbReference type="PANTHER" id="PTHR13887">
    <property type="entry name" value="GLUTATHIONE S-TRANSFERASE KAPPA"/>
    <property type="match status" value="1"/>
</dbReference>
<dbReference type="SUPFAM" id="SSF52833">
    <property type="entry name" value="Thioredoxin-like"/>
    <property type="match status" value="1"/>
</dbReference>
<name>A0A1F5JB66_9BACT</name>
<evidence type="ECO:0000256" key="3">
    <source>
        <dbReference type="ARBA" id="ARBA00023002"/>
    </source>
</evidence>
<organism evidence="7 8">
    <name type="scientific">Candidatus Daviesbacteria bacterium RIFCSPHIGHO2_02_FULL_39_12</name>
    <dbReference type="NCBI Taxonomy" id="1797770"/>
    <lineage>
        <taxon>Bacteria</taxon>
        <taxon>Candidatus Daviesiibacteriota</taxon>
    </lineage>
</organism>
<feature type="domain" description="Thioredoxin" evidence="6">
    <location>
        <begin position="18"/>
        <end position="213"/>
    </location>
</feature>
<keyword evidence="5" id="KW-0676">Redox-active center</keyword>
<evidence type="ECO:0000256" key="1">
    <source>
        <dbReference type="ARBA" id="ARBA00005791"/>
    </source>
</evidence>
<reference evidence="7 8" key="1">
    <citation type="journal article" date="2016" name="Nat. Commun.">
        <title>Thousands of microbial genomes shed light on interconnected biogeochemical processes in an aquifer system.</title>
        <authorList>
            <person name="Anantharaman K."/>
            <person name="Brown C.T."/>
            <person name="Hug L.A."/>
            <person name="Sharon I."/>
            <person name="Castelle C.J."/>
            <person name="Probst A.J."/>
            <person name="Thomas B.C."/>
            <person name="Singh A."/>
            <person name="Wilkins M.J."/>
            <person name="Karaoz U."/>
            <person name="Brodie E.L."/>
            <person name="Williams K.H."/>
            <person name="Hubbard S.S."/>
            <person name="Banfield J.F."/>
        </authorList>
    </citation>
    <scope>NUCLEOTIDE SEQUENCE [LARGE SCALE GENOMIC DNA]</scope>
</reference>
<protein>
    <recommendedName>
        <fullName evidence="6">Thioredoxin domain-containing protein</fullName>
    </recommendedName>
</protein>
<evidence type="ECO:0000256" key="5">
    <source>
        <dbReference type="ARBA" id="ARBA00023284"/>
    </source>
</evidence>
<dbReference type="InterPro" id="IPR013766">
    <property type="entry name" value="Thioredoxin_domain"/>
</dbReference>
<dbReference type="AlphaFoldDB" id="A0A1F5JB66"/>
<dbReference type="InterPro" id="IPR012336">
    <property type="entry name" value="Thioredoxin-like_fold"/>
</dbReference>
<proteinExistence type="inferred from homology"/>
<dbReference type="Pfam" id="PF13462">
    <property type="entry name" value="Thioredoxin_4"/>
    <property type="match status" value="1"/>
</dbReference>
<keyword evidence="3" id="KW-0560">Oxidoreductase</keyword>
<keyword evidence="2" id="KW-0732">Signal</keyword>